<evidence type="ECO:0000313" key="2">
    <source>
        <dbReference type="Proteomes" id="UP000315369"/>
    </source>
</evidence>
<keyword evidence="2" id="KW-1185">Reference proteome</keyword>
<dbReference type="InterPro" id="IPR016024">
    <property type="entry name" value="ARM-type_fold"/>
</dbReference>
<sequence length="370" mass="42112">MAEPLKTFFDARLVERLGTTLHRAQPSFPLDTFLREARLGLDGHELIGRARHISQAMHRALPRDYAKAVEVVVRSLGPLRETDRVGGMEVFFYLPHTMFVSEHGLEHFEESMRAQHALTQRFTAEFSIRPFLERHPEKTLKRLREWTKDESVHVRRLVSEGTRPRLPWASRLRAFQQDPRPVLELLELLKDDVDLYVRRSVANNLNDIGKDHPDVLVKVAKAWLKDASPEREWLVRHALRSAVKRGEPAALEVLGAGKPTGIEARSTELPRRAKLGGAVDVRFVVANRSKRTQSLVVDLAVHFFKARGEAPKPKVFKVRALTLSPGQEETLGKRVSLAQLTTRRHYPGPHRFEARVNGVDLPLGEVEVVE</sequence>
<organism evidence="1 2">
    <name type="scientific">Myxococcus llanfairpwllgwyngyllgogerychwyrndrobwllllantysiliogogogochensis</name>
    <dbReference type="NCBI Taxonomy" id="2590453"/>
    <lineage>
        <taxon>Bacteria</taxon>
        <taxon>Pseudomonadati</taxon>
        <taxon>Myxococcota</taxon>
        <taxon>Myxococcia</taxon>
        <taxon>Myxococcales</taxon>
        <taxon>Cystobacterineae</taxon>
        <taxon>Myxococcaceae</taxon>
        <taxon>Myxococcus</taxon>
    </lineage>
</organism>
<dbReference type="SUPFAM" id="SSF48371">
    <property type="entry name" value="ARM repeat"/>
    <property type="match status" value="1"/>
</dbReference>
<name>A0A540X4V5_9BACT</name>
<dbReference type="AlphaFoldDB" id="A0A540X4V5"/>
<dbReference type="Gene3D" id="1.25.40.290">
    <property type="entry name" value="ARM repeat domains"/>
    <property type="match status" value="1"/>
</dbReference>
<dbReference type="EMBL" id="VIFM01000026">
    <property type="protein sequence ID" value="TQF16278.1"/>
    <property type="molecule type" value="Genomic_DNA"/>
</dbReference>
<reference evidence="1 2" key="1">
    <citation type="submission" date="2019-06" db="EMBL/GenBank/DDBJ databases">
        <authorList>
            <person name="Livingstone P."/>
            <person name="Whitworth D."/>
        </authorList>
    </citation>
    <scope>NUCLEOTIDE SEQUENCE [LARGE SCALE GENOMIC DNA]</scope>
    <source>
        <strain evidence="1 2">AM401</strain>
    </source>
</reference>
<dbReference type="Proteomes" id="UP000315369">
    <property type="component" value="Unassembled WGS sequence"/>
</dbReference>
<dbReference type="RefSeq" id="WP_141642041.1">
    <property type="nucleotide sequence ID" value="NZ_VIFM01000026.1"/>
</dbReference>
<gene>
    <name evidence="1" type="ORF">FJV41_09115</name>
</gene>
<accession>A0A540X4V5</accession>
<dbReference type="OrthoDB" id="9797162at2"/>
<protein>
    <submittedName>
        <fullName evidence="1">DNA alkylation repair protein</fullName>
    </submittedName>
</protein>
<evidence type="ECO:0000313" key="1">
    <source>
        <dbReference type="EMBL" id="TQF16278.1"/>
    </source>
</evidence>
<comment type="caution">
    <text evidence="1">The sequence shown here is derived from an EMBL/GenBank/DDBJ whole genome shotgun (WGS) entry which is preliminary data.</text>
</comment>
<dbReference type="InterPro" id="IPR014825">
    <property type="entry name" value="DNA_alkylation"/>
</dbReference>
<dbReference type="Pfam" id="PF08713">
    <property type="entry name" value="DNA_alkylation"/>
    <property type="match status" value="1"/>
</dbReference>
<proteinExistence type="predicted"/>